<keyword evidence="3" id="KW-0812">Transmembrane</keyword>
<dbReference type="InterPro" id="IPR002516">
    <property type="entry name" value="Glyco_trans_11"/>
</dbReference>
<proteinExistence type="inferred from homology"/>
<dbReference type="GO" id="GO:0032580">
    <property type="term" value="C:Golgi cisterna membrane"/>
    <property type="evidence" value="ECO:0007669"/>
    <property type="project" value="UniProtKB-SubCell"/>
</dbReference>
<dbReference type="PANTHER" id="PTHR11927">
    <property type="entry name" value="GALACTOSIDE 2-L-FUCOSYLTRANSFERASE"/>
    <property type="match status" value="1"/>
</dbReference>
<keyword evidence="3" id="KW-0333">Golgi apparatus</keyword>
<comment type="subcellular location">
    <subcellularLocation>
        <location evidence="3">Golgi apparatus</location>
        <location evidence="3">Golgi stack membrane</location>
        <topology evidence="3">Single-pass type II membrane protein</topology>
    </subcellularLocation>
</comment>
<dbReference type="Proteomes" id="UP001329430">
    <property type="component" value="Chromosome 8"/>
</dbReference>
<keyword evidence="5" id="KW-1185">Reference proteome</keyword>
<keyword evidence="3" id="KW-0325">Glycoprotein</keyword>
<gene>
    <name evidence="4" type="ORF">RI129_011101</name>
</gene>
<keyword evidence="2 3" id="KW-0808">Transferase</keyword>
<dbReference type="GO" id="GO:0008107">
    <property type="term" value="F:galactoside 2-alpha-L-fucosyltransferase activity"/>
    <property type="evidence" value="ECO:0007669"/>
    <property type="project" value="InterPro"/>
</dbReference>
<keyword evidence="3" id="KW-0735">Signal-anchor</keyword>
<reference evidence="4 5" key="1">
    <citation type="journal article" date="2024" name="Insects">
        <title>An Improved Chromosome-Level Genome Assembly of the Firefly Pyrocoelia pectoralis.</title>
        <authorList>
            <person name="Fu X."/>
            <person name="Meyer-Rochow V.B."/>
            <person name="Ballantyne L."/>
            <person name="Zhu X."/>
        </authorList>
    </citation>
    <scope>NUCLEOTIDE SEQUENCE [LARGE SCALE GENOMIC DNA]</scope>
    <source>
        <strain evidence="4">XCY_ONT2</strain>
    </source>
</reference>
<dbReference type="PANTHER" id="PTHR11927:SF9">
    <property type="entry name" value="L-FUCOSYLTRANSFERASE"/>
    <property type="match status" value="1"/>
</dbReference>
<name>A0AAN7V0C8_9COLE</name>
<organism evidence="4 5">
    <name type="scientific">Pyrocoelia pectoralis</name>
    <dbReference type="NCBI Taxonomy" id="417401"/>
    <lineage>
        <taxon>Eukaryota</taxon>
        <taxon>Metazoa</taxon>
        <taxon>Ecdysozoa</taxon>
        <taxon>Arthropoda</taxon>
        <taxon>Hexapoda</taxon>
        <taxon>Insecta</taxon>
        <taxon>Pterygota</taxon>
        <taxon>Neoptera</taxon>
        <taxon>Endopterygota</taxon>
        <taxon>Coleoptera</taxon>
        <taxon>Polyphaga</taxon>
        <taxon>Elateriformia</taxon>
        <taxon>Elateroidea</taxon>
        <taxon>Lampyridae</taxon>
        <taxon>Lampyrinae</taxon>
        <taxon>Pyrocoelia</taxon>
    </lineage>
</organism>
<keyword evidence="1 3" id="KW-0328">Glycosyltransferase</keyword>
<evidence type="ECO:0000256" key="1">
    <source>
        <dbReference type="ARBA" id="ARBA00022676"/>
    </source>
</evidence>
<evidence type="ECO:0000256" key="3">
    <source>
        <dbReference type="RuleBase" id="RU363129"/>
    </source>
</evidence>
<dbReference type="EC" id="2.4.1.-" evidence="3"/>
<sequence>MYLKKAGICLLLVSLLAFLLIFNNISLSNINFFNNVAFTTNGNNSVKKLRRPIHLVSVCDGGNLGNQIFEYMSLFAFTNLYSTTNHTLHPYCPTTLKNTLEMYFERLSIEGPSGNFSKDCYDTKDAYILQLKDNLTMEEVANLNRPIVLTTYSARYAEIIKNGIDKVKAELRFKSKYVKRTDEVLKKIKKQLKMQNENVTFVGMHYRGTDYNRYLNKAYKSHKPPPDHNYYWNAMSYFMKHYRNVIFVLISVDKEWLKTNVPYLNKTAHLVVNRTNSKPVEDLALLSYCNHSIISYGTFGSAAALYSEGTTFVYNLGLPLDQRGATVAMGIAQILPSWHIRD</sequence>
<dbReference type="AlphaFoldDB" id="A0AAN7V0C8"/>
<protein>
    <recommendedName>
        <fullName evidence="3">L-Fucosyltransferase</fullName>
        <ecNumber evidence="3">2.4.1.-</ecNumber>
    </recommendedName>
</protein>
<comment type="pathway">
    <text evidence="3">Protein modification; protein glycosylation.</text>
</comment>
<evidence type="ECO:0000313" key="4">
    <source>
        <dbReference type="EMBL" id="KAK5640290.1"/>
    </source>
</evidence>
<dbReference type="CDD" id="cd11301">
    <property type="entry name" value="Fut1_Fut2_like"/>
    <property type="match status" value="1"/>
</dbReference>
<comment type="caution">
    <text evidence="4">The sequence shown here is derived from an EMBL/GenBank/DDBJ whole genome shotgun (WGS) entry which is preliminary data.</text>
</comment>
<dbReference type="GO" id="GO:0005975">
    <property type="term" value="P:carbohydrate metabolic process"/>
    <property type="evidence" value="ECO:0007669"/>
    <property type="project" value="InterPro"/>
</dbReference>
<evidence type="ECO:0000256" key="2">
    <source>
        <dbReference type="ARBA" id="ARBA00022679"/>
    </source>
</evidence>
<dbReference type="Pfam" id="PF01531">
    <property type="entry name" value="Glyco_transf_11"/>
    <property type="match status" value="1"/>
</dbReference>
<accession>A0AAN7V0C8</accession>
<dbReference type="EMBL" id="JAVRBK010000008">
    <property type="protein sequence ID" value="KAK5640290.1"/>
    <property type="molecule type" value="Genomic_DNA"/>
</dbReference>
<evidence type="ECO:0000313" key="5">
    <source>
        <dbReference type="Proteomes" id="UP001329430"/>
    </source>
</evidence>
<comment type="similarity">
    <text evidence="3">Belongs to the glycosyltransferase 11 family.</text>
</comment>